<dbReference type="InterPro" id="IPR050745">
    <property type="entry name" value="Multifunctional_regulatory"/>
</dbReference>
<evidence type="ECO:0000256" key="4">
    <source>
        <dbReference type="SAM" id="MobiDB-lite"/>
    </source>
</evidence>
<dbReference type="VEuPathDB" id="FungiDB:F9C07_11758"/>
<evidence type="ECO:0000256" key="2">
    <source>
        <dbReference type="ARBA" id="ARBA00023043"/>
    </source>
</evidence>
<dbReference type="SMART" id="SM00248">
    <property type="entry name" value="ANK"/>
    <property type="match status" value="9"/>
</dbReference>
<feature type="repeat" description="ANK" evidence="3">
    <location>
        <begin position="260"/>
        <end position="292"/>
    </location>
</feature>
<gene>
    <name evidence="5" type="ORF">BDV35DRAFT_385448</name>
</gene>
<evidence type="ECO:0000256" key="3">
    <source>
        <dbReference type="PROSITE-ProRule" id="PRU00023"/>
    </source>
</evidence>
<dbReference type="EMBL" id="ML734713">
    <property type="protein sequence ID" value="KAB8240872.1"/>
    <property type="molecule type" value="Genomic_DNA"/>
</dbReference>
<accession>A0A5N6GES1</accession>
<dbReference type="PROSITE" id="PS50088">
    <property type="entry name" value="ANK_REPEAT"/>
    <property type="match status" value="7"/>
</dbReference>
<dbReference type="Gene3D" id="1.25.40.20">
    <property type="entry name" value="Ankyrin repeat-containing domain"/>
    <property type="match status" value="3"/>
</dbReference>
<keyword evidence="1" id="KW-0677">Repeat</keyword>
<dbReference type="PROSITE" id="PS50297">
    <property type="entry name" value="ANK_REP_REGION"/>
    <property type="match status" value="5"/>
</dbReference>
<sequence>MLAAMNGHKEIVELLVHHGADINRQVGGVCTPILGAIGHGNVDVVEYLLITGVNLDVTLDGFWDYDPLELAAHEGHAEVVKLLLRHGVDPNKSSALALATSMGKLEATRVLLEAGASIERVCTRNQMDALFNAVDRGEATVVGLLIEYGANLESRDSDGMTPLAYAAYFRRPEAAEVLLNHGANIDALSQGLTALSFAIDEGKVPMVKLLLENGADLTITNEPLLLRILKSNRIHNQEADAAIVELLLYHGADPNCCDRKGRTPLFLATVKQKVDIMRVLLARGANPNREDEEIDLLSWAFLKGHEDVSPSISLGNLKMAEDFTSAPDSTSWTAVLPHVHNAHDCQSPTTQSSHGKTQPPEYCYHVYKFGEPDPACLECLTQELPASDDDEMLTDESDFDGEKPLPFGDTEYFPSGYKPENEYGDENMVDDSESLGTSSCSSISTEVSEYGMEILNENDIEEIKTRILMALPIHDFIEIQPIRSIIESFTQQQLADIVGKFLELDKLRVNQQSLTTYSMIYCHPSPNLMRFIQRHLTKDVPCPGDERATKVLTFDDIDNGFHKKSKSELIELLEETLSAFHASKLYAVLEEQIQALPEEEREQIHTEARRIFGDLDSMSSGGSGEGW</sequence>
<dbReference type="PANTHER" id="PTHR24189:SF50">
    <property type="entry name" value="ANKYRIN REPEAT AND SOCS BOX PROTEIN 2"/>
    <property type="match status" value="1"/>
</dbReference>
<feature type="region of interest" description="Disordered" evidence="4">
    <location>
        <begin position="394"/>
        <end position="415"/>
    </location>
</feature>
<dbReference type="InterPro" id="IPR002110">
    <property type="entry name" value="Ankyrin_rpt"/>
</dbReference>
<dbReference type="AlphaFoldDB" id="A0A5N6GES1"/>
<dbReference type="PANTHER" id="PTHR24189">
    <property type="entry name" value="MYOTROPHIN"/>
    <property type="match status" value="1"/>
</dbReference>
<dbReference type="Proteomes" id="UP000325434">
    <property type="component" value="Unassembled WGS sequence"/>
</dbReference>
<proteinExistence type="predicted"/>
<feature type="repeat" description="ANK" evidence="3">
    <location>
        <begin position="91"/>
        <end position="123"/>
    </location>
</feature>
<dbReference type="InterPro" id="IPR036770">
    <property type="entry name" value="Ankyrin_rpt-contain_sf"/>
</dbReference>
<feature type="repeat" description="ANK" evidence="3">
    <location>
        <begin position="190"/>
        <end position="222"/>
    </location>
</feature>
<reference evidence="5" key="1">
    <citation type="submission" date="2019-04" db="EMBL/GenBank/DDBJ databases">
        <title>Friends and foes A comparative genomics study of 23 Aspergillus species from section Flavi.</title>
        <authorList>
            <consortium name="DOE Joint Genome Institute"/>
            <person name="Kjaerbolling I."/>
            <person name="Vesth T."/>
            <person name="Frisvad J.C."/>
            <person name="Nybo J.L."/>
            <person name="Theobald S."/>
            <person name="Kildgaard S."/>
            <person name="Isbrandt T."/>
            <person name="Kuo A."/>
            <person name="Sato A."/>
            <person name="Lyhne E.K."/>
            <person name="Kogle M.E."/>
            <person name="Wiebenga A."/>
            <person name="Kun R.S."/>
            <person name="Lubbers R.J."/>
            <person name="Makela M.R."/>
            <person name="Barry K."/>
            <person name="Chovatia M."/>
            <person name="Clum A."/>
            <person name="Daum C."/>
            <person name="Haridas S."/>
            <person name="He G."/>
            <person name="LaButti K."/>
            <person name="Lipzen A."/>
            <person name="Mondo S."/>
            <person name="Riley R."/>
            <person name="Salamov A."/>
            <person name="Simmons B.A."/>
            <person name="Magnuson J.K."/>
            <person name="Henrissat B."/>
            <person name="Mortensen U.H."/>
            <person name="Larsen T.O."/>
            <person name="Devries R.P."/>
            <person name="Grigoriev I.V."/>
            <person name="Machida M."/>
            <person name="Baker S.E."/>
            <person name="Andersen M.R."/>
        </authorList>
    </citation>
    <scope>NUCLEOTIDE SEQUENCE [LARGE SCALE GENOMIC DNA]</scope>
    <source>
        <strain evidence="5">CBS 121.62</strain>
    </source>
</reference>
<feature type="repeat" description="ANK" evidence="3">
    <location>
        <begin position="63"/>
        <end position="95"/>
    </location>
</feature>
<protein>
    <submittedName>
        <fullName evidence="5">Ankyrin repeat-containing domain protein</fullName>
    </submittedName>
</protein>
<dbReference type="SUPFAM" id="SSF48403">
    <property type="entry name" value="Ankyrin repeat"/>
    <property type="match status" value="1"/>
</dbReference>
<dbReference type="Pfam" id="PF12796">
    <property type="entry name" value="Ank_2"/>
    <property type="match status" value="3"/>
</dbReference>
<dbReference type="VEuPathDB" id="FungiDB:AFLA_010269"/>
<feature type="repeat" description="ANK" evidence="3">
    <location>
        <begin position="158"/>
        <end position="190"/>
    </location>
</feature>
<name>A0A5N6GES1_ASPFL</name>
<organism evidence="5">
    <name type="scientific">Aspergillus flavus</name>
    <dbReference type="NCBI Taxonomy" id="5059"/>
    <lineage>
        <taxon>Eukaryota</taxon>
        <taxon>Fungi</taxon>
        <taxon>Dikarya</taxon>
        <taxon>Ascomycota</taxon>
        <taxon>Pezizomycotina</taxon>
        <taxon>Eurotiomycetes</taxon>
        <taxon>Eurotiomycetidae</taxon>
        <taxon>Eurotiales</taxon>
        <taxon>Aspergillaceae</taxon>
        <taxon>Aspergillus</taxon>
        <taxon>Aspergillus subgen. Circumdati</taxon>
    </lineage>
</organism>
<dbReference type="VEuPathDB" id="FungiDB:AFLA_010270"/>
<dbReference type="VEuPathDB" id="FungiDB:F9C07_11759"/>
<feature type="repeat" description="ANK" evidence="3">
    <location>
        <begin position="1"/>
        <end position="27"/>
    </location>
</feature>
<feature type="repeat" description="ANK" evidence="3">
    <location>
        <begin position="125"/>
        <end position="157"/>
    </location>
</feature>
<evidence type="ECO:0000313" key="5">
    <source>
        <dbReference type="EMBL" id="KAB8240872.1"/>
    </source>
</evidence>
<keyword evidence="2 3" id="KW-0040">ANK repeat</keyword>
<evidence type="ECO:0000256" key="1">
    <source>
        <dbReference type="ARBA" id="ARBA00022737"/>
    </source>
</evidence>